<dbReference type="Gene3D" id="2.70.160.11">
    <property type="entry name" value="Hnrnp arginine n-methyltransferase1"/>
    <property type="match status" value="1"/>
</dbReference>
<sequence length="178" mass="18977">FGLPLSLPADVLSKHTFMPATIANWRAWYGTDFTPFVDVASPVNHLFHASTANVHGWKAIAAPVQLGEIDLSTDKSWIIDSSVPAAATASGQLNAVLLYFSFQFGPGTGVASYGAGSPPEAGGKHQIWILGRQPWLKHGETFRLGYRRHIAGKDTALVASGGADYDDSIAAQAEDNEL</sequence>
<evidence type="ECO:0000313" key="2">
    <source>
        <dbReference type="Proteomes" id="UP000050509"/>
    </source>
</evidence>
<name>A0A0P9D160_9CHLR</name>
<dbReference type="Proteomes" id="UP000050509">
    <property type="component" value="Unassembled WGS sequence"/>
</dbReference>
<feature type="non-terminal residue" evidence="1">
    <location>
        <position position="1"/>
    </location>
</feature>
<gene>
    <name evidence="1" type="ORF">SE17_14295</name>
</gene>
<organism evidence="1 2">
    <name type="scientific">Kouleothrix aurantiaca</name>
    <dbReference type="NCBI Taxonomy" id="186479"/>
    <lineage>
        <taxon>Bacteria</taxon>
        <taxon>Bacillati</taxon>
        <taxon>Chloroflexota</taxon>
        <taxon>Chloroflexia</taxon>
        <taxon>Chloroflexales</taxon>
        <taxon>Roseiflexineae</taxon>
        <taxon>Roseiflexaceae</taxon>
        <taxon>Kouleothrix</taxon>
    </lineage>
</organism>
<dbReference type="AlphaFoldDB" id="A0A0P9D160"/>
<reference evidence="1 2" key="1">
    <citation type="submission" date="2015-09" db="EMBL/GenBank/DDBJ databases">
        <title>Draft genome sequence of Kouleothrix aurantiaca JCM 19913.</title>
        <authorList>
            <person name="Hemp J."/>
        </authorList>
    </citation>
    <scope>NUCLEOTIDE SEQUENCE [LARGE SCALE GENOMIC DNA]</scope>
    <source>
        <strain evidence="1 2">COM-B</strain>
    </source>
</reference>
<keyword evidence="2" id="KW-1185">Reference proteome</keyword>
<comment type="caution">
    <text evidence="1">The sequence shown here is derived from an EMBL/GenBank/DDBJ whole genome shotgun (WGS) entry which is preliminary data.</text>
</comment>
<evidence type="ECO:0000313" key="1">
    <source>
        <dbReference type="EMBL" id="KPV52636.1"/>
    </source>
</evidence>
<proteinExistence type="predicted"/>
<dbReference type="EMBL" id="LJCR01000478">
    <property type="protein sequence ID" value="KPV52636.1"/>
    <property type="molecule type" value="Genomic_DNA"/>
</dbReference>
<accession>A0A0P9D160</accession>
<protein>
    <submittedName>
        <fullName evidence="1">Uncharacterized protein</fullName>
    </submittedName>
</protein>